<dbReference type="EMBL" id="KI669664">
    <property type="protein sequence ID" value="ETM98964.1"/>
    <property type="molecule type" value="Genomic_DNA"/>
</dbReference>
<dbReference type="RefSeq" id="XP_008915779.1">
    <property type="nucleotide sequence ID" value="XM_008917531.1"/>
</dbReference>
<reference evidence="2 3" key="2">
    <citation type="submission" date="2013-11" db="EMBL/GenBank/DDBJ databases">
        <title>The Genome Sequence of Phytophthora parasitica INRA-310.</title>
        <authorList>
            <consortium name="The Broad Institute Genomics Platform"/>
            <person name="Russ C."/>
            <person name="Tyler B."/>
            <person name="Panabieres F."/>
            <person name="Shan W."/>
            <person name="Tripathy S."/>
            <person name="Grunwald N."/>
            <person name="Machado M."/>
            <person name="Johnson C.S."/>
            <person name="Arredondo F."/>
            <person name="Hong C."/>
            <person name="Coffey M."/>
            <person name="Young S.K."/>
            <person name="Zeng Q."/>
            <person name="Gargeya S."/>
            <person name="Fitzgerald M."/>
            <person name="Abouelleil A."/>
            <person name="Alvarado L."/>
            <person name="Chapman S.B."/>
            <person name="Gainer-Dewar J."/>
            <person name="Goldberg J."/>
            <person name="Griggs A."/>
            <person name="Gujja S."/>
            <person name="Hansen M."/>
            <person name="Howarth C."/>
            <person name="Imamovic A."/>
            <person name="Ireland A."/>
            <person name="Larimer J."/>
            <person name="McCowan C."/>
            <person name="Murphy C."/>
            <person name="Pearson M."/>
            <person name="Poon T.W."/>
            <person name="Priest M."/>
            <person name="Roberts A."/>
            <person name="Saif S."/>
            <person name="Shea T."/>
            <person name="Sykes S."/>
            <person name="Wortman J."/>
            <person name="Nusbaum C."/>
            <person name="Birren B."/>
        </authorList>
    </citation>
    <scope>NUCLEOTIDE SEQUENCE [LARGE SCALE GENOMIC DNA]</scope>
    <source>
        <strain evidence="2 3">INRA-310</strain>
    </source>
</reference>
<proteinExistence type="predicted"/>
<evidence type="ECO:0000313" key="2">
    <source>
        <dbReference type="EMBL" id="ETM98964.1"/>
    </source>
</evidence>
<gene>
    <name evidence="2" type="ORF">PPTG_24522</name>
</gene>
<feature type="transmembrane region" description="Helical" evidence="1">
    <location>
        <begin position="12"/>
        <end position="34"/>
    </location>
</feature>
<dbReference type="AlphaFoldDB" id="W2PG25"/>
<keyword evidence="1" id="KW-1133">Transmembrane helix</keyword>
<sequence length="45" mass="4723">MAKKEGLVQEGSCALLAACSTLSRCLLFVIAGGAEPERGFESHKL</sequence>
<dbReference type="Proteomes" id="UP000018817">
    <property type="component" value="Unassembled WGS sequence"/>
</dbReference>
<dbReference type="VEuPathDB" id="FungiDB:PPTG_24522"/>
<reference evidence="3" key="1">
    <citation type="submission" date="2011-12" db="EMBL/GenBank/DDBJ databases">
        <authorList>
            <consortium name="The Broad Institute Genome Sequencing Platform"/>
            <person name="Russ C."/>
            <person name="Tyler B."/>
            <person name="Panabieres F."/>
            <person name="Shan W."/>
            <person name="Tripathy S."/>
            <person name="Grunwald N."/>
            <person name="Machado M."/>
            <person name="Young S.K."/>
            <person name="Zeng Q."/>
            <person name="Gargeya S."/>
            <person name="Fitzgerald M."/>
            <person name="Haas B."/>
            <person name="Abouelleil A."/>
            <person name="Alvarado L."/>
            <person name="Arachchi H.M."/>
            <person name="Berlin A."/>
            <person name="Chapman S.B."/>
            <person name="Gearin G."/>
            <person name="Goldberg J."/>
            <person name="Griggs A."/>
            <person name="Gujja S."/>
            <person name="Hansen M."/>
            <person name="Heiman D."/>
            <person name="Howarth C."/>
            <person name="Larimer J."/>
            <person name="Lui A."/>
            <person name="MacDonald P.J.P."/>
            <person name="McCowen C."/>
            <person name="Montmayeur A."/>
            <person name="Murphy C."/>
            <person name="Neiman D."/>
            <person name="Pearson M."/>
            <person name="Priest M."/>
            <person name="Roberts A."/>
            <person name="Saif S."/>
            <person name="Shea T."/>
            <person name="Sisk P."/>
            <person name="Stolte C."/>
            <person name="Sykes S."/>
            <person name="Wortman J."/>
            <person name="Nusbaum C."/>
            <person name="Birren B."/>
        </authorList>
    </citation>
    <scope>NUCLEOTIDE SEQUENCE [LARGE SCALE GENOMIC DNA]</scope>
    <source>
        <strain evidence="3">INRA-310</strain>
    </source>
</reference>
<name>W2PG25_PHYN3</name>
<dbReference type="GeneID" id="20193121"/>
<keyword evidence="1" id="KW-0812">Transmembrane</keyword>
<protein>
    <submittedName>
        <fullName evidence="2">Uncharacterized protein</fullName>
    </submittedName>
</protein>
<evidence type="ECO:0000313" key="3">
    <source>
        <dbReference type="Proteomes" id="UP000018817"/>
    </source>
</evidence>
<organism evidence="2 3">
    <name type="scientific">Phytophthora nicotianae (strain INRA-310)</name>
    <name type="common">Phytophthora parasitica</name>
    <dbReference type="NCBI Taxonomy" id="761204"/>
    <lineage>
        <taxon>Eukaryota</taxon>
        <taxon>Sar</taxon>
        <taxon>Stramenopiles</taxon>
        <taxon>Oomycota</taxon>
        <taxon>Peronosporomycetes</taxon>
        <taxon>Peronosporales</taxon>
        <taxon>Peronosporaceae</taxon>
        <taxon>Phytophthora</taxon>
    </lineage>
</organism>
<keyword evidence="1" id="KW-0472">Membrane</keyword>
<accession>W2PG25</accession>
<evidence type="ECO:0000256" key="1">
    <source>
        <dbReference type="SAM" id="Phobius"/>
    </source>
</evidence>